<evidence type="ECO:0000259" key="1">
    <source>
        <dbReference type="Pfam" id="PF13349"/>
    </source>
</evidence>
<organism evidence="2 3">
    <name type="scientific">Bacillus seohaeanensis</name>
    <dbReference type="NCBI Taxonomy" id="284580"/>
    <lineage>
        <taxon>Bacteria</taxon>
        <taxon>Bacillati</taxon>
        <taxon>Bacillota</taxon>
        <taxon>Bacilli</taxon>
        <taxon>Bacillales</taxon>
        <taxon>Bacillaceae</taxon>
        <taxon>Bacillus</taxon>
    </lineage>
</organism>
<reference evidence="3" key="1">
    <citation type="journal article" date="2019" name="Int. J. Syst. Evol. Microbiol.">
        <title>The Global Catalogue of Microorganisms (GCM) 10K type strain sequencing project: providing services to taxonomists for standard genome sequencing and annotation.</title>
        <authorList>
            <consortium name="The Broad Institute Genomics Platform"/>
            <consortium name="The Broad Institute Genome Sequencing Center for Infectious Disease"/>
            <person name="Wu L."/>
            <person name="Ma J."/>
        </authorList>
    </citation>
    <scope>NUCLEOTIDE SEQUENCE [LARGE SCALE GENOMIC DNA]</scope>
    <source>
        <strain evidence="3">KCTC 3913</strain>
    </source>
</reference>
<dbReference type="EMBL" id="JBHUMF010000002">
    <property type="protein sequence ID" value="MFD2679423.1"/>
    <property type="molecule type" value="Genomic_DNA"/>
</dbReference>
<dbReference type="Pfam" id="PF13349">
    <property type="entry name" value="DUF4097"/>
    <property type="match status" value="1"/>
</dbReference>
<name>A0ABW5RL70_9BACI</name>
<dbReference type="RefSeq" id="WP_377932046.1">
    <property type="nucleotide sequence ID" value="NZ_JBHUMF010000002.1"/>
</dbReference>
<proteinExistence type="predicted"/>
<dbReference type="InterPro" id="IPR025164">
    <property type="entry name" value="Toastrack_DUF4097"/>
</dbReference>
<protein>
    <submittedName>
        <fullName evidence="2">DUF4097 family beta strand repeat-containing protein</fullName>
    </submittedName>
</protein>
<dbReference type="Proteomes" id="UP001597506">
    <property type="component" value="Unassembled WGS sequence"/>
</dbReference>
<accession>A0ABW5RL70</accession>
<gene>
    <name evidence="2" type="ORF">ACFSUL_01530</name>
</gene>
<evidence type="ECO:0000313" key="3">
    <source>
        <dbReference type="Proteomes" id="UP001597506"/>
    </source>
</evidence>
<keyword evidence="3" id="KW-1185">Reference proteome</keyword>
<sequence length="297" mass="32030">MNKVIFFALLILGIGIVGVVAVTFFQSSFSKVEIHKEERVEKDKVEDIEINTSSADVEVVPSESDEIAILLDGKINKDLEDKYKFEVGHSHKKLNINFILDENTIGIKLGSVQDTTLQVKVPNKVLNDLQITTSSGDISIDRLKANEIIVKSTSGDQSIIGSEAGDHIALSSTSGSIKTKENTVNTAEFVTTSGKIDTEHLSSKNAVFETSSGDIVFNGEQLKSDMEFTTSSGDVAINFSQTPESVKVDFKGSSGEPNISVDGLLFEDKSENSAVGVKGNGEYEVKVRTSSGDLTLE</sequence>
<dbReference type="Gene3D" id="2.160.20.120">
    <property type="match status" value="1"/>
</dbReference>
<evidence type="ECO:0000313" key="2">
    <source>
        <dbReference type="EMBL" id="MFD2679423.1"/>
    </source>
</evidence>
<comment type="caution">
    <text evidence="2">The sequence shown here is derived from an EMBL/GenBank/DDBJ whole genome shotgun (WGS) entry which is preliminary data.</text>
</comment>
<feature type="domain" description="DUF4097" evidence="1">
    <location>
        <begin position="45"/>
        <end position="296"/>
    </location>
</feature>